<proteinExistence type="inferred from homology"/>
<protein>
    <recommendedName>
        <fullName evidence="4 11">Homoserine kinase</fullName>
        <shortName evidence="11">HK</shortName>
        <shortName evidence="11">HSK</shortName>
        <ecNumber evidence="3 11">2.7.1.39</ecNumber>
    </recommendedName>
</protein>
<evidence type="ECO:0000313" key="14">
    <source>
        <dbReference type="EMBL" id="QXM07277.1"/>
    </source>
</evidence>
<evidence type="ECO:0000313" key="15">
    <source>
        <dbReference type="Proteomes" id="UP000886818"/>
    </source>
</evidence>
<feature type="domain" description="GHMP kinase N-terminal" evidence="12">
    <location>
        <begin position="52"/>
        <end position="135"/>
    </location>
</feature>
<dbReference type="PANTHER" id="PTHR20861">
    <property type="entry name" value="HOMOSERINE/4-DIPHOSPHOCYTIDYL-2-C-METHYL-D-ERYTHRITOL KINASE"/>
    <property type="match status" value="1"/>
</dbReference>
<comment type="function">
    <text evidence="10 11">Catalyzes the ATP-dependent phosphorylation of L-homoserine to L-homoserine phosphate.</text>
</comment>
<dbReference type="Proteomes" id="UP000886818">
    <property type="component" value="Chromosome"/>
</dbReference>
<evidence type="ECO:0000259" key="13">
    <source>
        <dbReference type="Pfam" id="PF08544"/>
    </source>
</evidence>
<keyword evidence="11" id="KW-0028">Amino-acid biosynthesis</keyword>
<evidence type="ECO:0000256" key="6">
    <source>
        <dbReference type="ARBA" id="ARBA00022741"/>
    </source>
</evidence>
<keyword evidence="6 11" id="KW-0547">Nucleotide-binding</keyword>
<dbReference type="GO" id="GO:0004413">
    <property type="term" value="F:homoserine kinase activity"/>
    <property type="evidence" value="ECO:0007669"/>
    <property type="project" value="UniProtKB-EC"/>
</dbReference>
<reference evidence="14" key="1">
    <citation type="submission" date="2021-07" db="EMBL/GenBank/DDBJ databases">
        <title>Complete genome sequence of Crassaminicella sp. 143-21, isolated from a deep-sea hydrothermal vent.</title>
        <authorList>
            <person name="Li X."/>
        </authorList>
    </citation>
    <scope>NUCLEOTIDE SEQUENCE</scope>
    <source>
        <strain evidence="14">143-21</strain>
    </source>
</reference>
<evidence type="ECO:0000256" key="10">
    <source>
        <dbReference type="ARBA" id="ARBA00049954"/>
    </source>
</evidence>
<name>A0ABX8RFP0_9CLOT</name>
<comment type="catalytic activity">
    <reaction evidence="9 11">
        <text>L-homoserine + ATP = O-phospho-L-homoserine + ADP + H(+)</text>
        <dbReference type="Rhea" id="RHEA:13985"/>
        <dbReference type="ChEBI" id="CHEBI:15378"/>
        <dbReference type="ChEBI" id="CHEBI:30616"/>
        <dbReference type="ChEBI" id="CHEBI:57476"/>
        <dbReference type="ChEBI" id="CHEBI:57590"/>
        <dbReference type="ChEBI" id="CHEBI:456216"/>
        <dbReference type="EC" id="2.7.1.39"/>
    </reaction>
</comment>
<organism evidence="14 15">
    <name type="scientific">Crassaminicella indica</name>
    <dbReference type="NCBI Taxonomy" id="2855394"/>
    <lineage>
        <taxon>Bacteria</taxon>
        <taxon>Bacillati</taxon>
        <taxon>Bacillota</taxon>
        <taxon>Clostridia</taxon>
        <taxon>Eubacteriales</taxon>
        <taxon>Clostridiaceae</taxon>
        <taxon>Crassaminicella</taxon>
    </lineage>
</organism>
<dbReference type="PANTHER" id="PTHR20861:SF1">
    <property type="entry name" value="HOMOSERINE KINASE"/>
    <property type="match status" value="1"/>
</dbReference>
<evidence type="ECO:0000256" key="7">
    <source>
        <dbReference type="ARBA" id="ARBA00022777"/>
    </source>
</evidence>
<comment type="subcellular location">
    <subcellularLocation>
        <location evidence="11">Cytoplasm</location>
    </subcellularLocation>
</comment>
<evidence type="ECO:0000256" key="8">
    <source>
        <dbReference type="ARBA" id="ARBA00022840"/>
    </source>
</evidence>
<evidence type="ECO:0000256" key="1">
    <source>
        <dbReference type="ARBA" id="ARBA00005015"/>
    </source>
</evidence>
<evidence type="ECO:0000256" key="11">
    <source>
        <dbReference type="HAMAP-Rule" id="MF_00384"/>
    </source>
</evidence>
<dbReference type="EMBL" id="CP078093">
    <property type="protein sequence ID" value="QXM07277.1"/>
    <property type="molecule type" value="Genomic_DNA"/>
</dbReference>
<keyword evidence="8 11" id="KW-0067">ATP-binding</keyword>
<keyword evidence="15" id="KW-1185">Reference proteome</keyword>
<keyword evidence="5 11" id="KW-0808">Transferase</keyword>
<evidence type="ECO:0000256" key="5">
    <source>
        <dbReference type="ARBA" id="ARBA00022679"/>
    </source>
</evidence>
<comment type="pathway">
    <text evidence="1 11">Amino-acid biosynthesis; L-threonine biosynthesis; L-threonine from L-aspartate: step 4/5.</text>
</comment>
<feature type="domain" description="GHMP kinase C-terminal" evidence="13">
    <location>
        <begin position="213"/>
        <end position="260"/>
    </location>
</feature>
<evidence type="ECO:0000256" key="3">
    <source>
        <dbReference type="ARBA" id="ARBA00012078"/>
    </source>
</evidence>
<dbReference type="NCBIfam" id="TIGR00191">
    <property type="entry name" value="thrB"/>
    <property type="match status" value="1"/>
</dbReference>
<evidence type="ECO:0000256" key="9">
    <source>
        <dbReference type="ARBA" id="ARBA00049375"/>
    </source>
</evidence>
<keyword evidence="7 11" id="KW-0418">Kinase</keyword>
<dbReference type="InterPro" id="IPR000870">
    <property type="entry name" value="Homoserine_kinase"/>
</dbReference>
<dbReference type="PROSITE" id="PS00627">
    <property type="entry name" value="GHMP_KINASES_ATP"/>
    <property type="match status" value="1"/>
</dbReference>
<comment type="similarity">
    <text evidence="2 11">Belongs to the GHMP kinase family. Homoserine kinase subfamily.</text>
</comment>
<accession>A0ABX8RFP0</accession>
<dbReference type="InterPro" id="IPR013750">
    <property type="entry name" value="GHMP_kinase_C_dom"/>
</dbReference>
<dbReference type="RefSeq" id="WP_218283963.1">
    <property type="nucleotide sequence ID" value="NZ_CP078093.1"/>
</dbReference>
<dbReference type="PIRSF" id="PIRSF000676">
    <property type="entry name" value="Homoser_kin"/>
    <property type="match status" value="1"/>
</dbReference>
<dbReference type="EC" id="2.7.1.39" evidence="3 11"/>
<dbReference type="HAMAP" id="MF_00384">
    <property type="entry name" value="Homoser_kinase"/>
    <property type="match status" value="1"/>
</dbReference>
<dbReference type="InterPro" id="IPR006204">
    <property type="entry name" value="GHMP_kinase_N_dom"/>
</dbReference>
<evidence type="ECO:0000259" key="12">
    <source>
        <dbReference type="Pfam" id="PF00288"/>
    </source>
</evidence>
<evidence type="ECO:0000256" key="2">
    <source>
        <dbReference type="ARBA" id="ARBA00007370"/>
    </source>
</evidence>
<gene>
    <name evidence="11 14" type="primary">thrB</name>
    <name evidence="14" type="ORF">KVH43_06210</name>
</gene>
<evidence type="ECO:0000256" key="4">
    <source>
        <dbReference type="ARBA" id="ARBA00017858"/>
    </source>
</evidence>
<keyword evidence="11" id="KW-0963">Cytoplasm</keyword>
<dbReference type="Pfam" id="PF00288">
    <property type="entry name" value="GHMP_kinases_N"/>
    <property type="match status" value="1"/>
</dbReference>
<feature type="binding site" evidence="11">
    <location>
        <begin position="82"/>
        <end position="92"/>
    </location>
    <ligand>
        <name>ATP</name>
        <dbReference type="ChEBI" id="CHEBI:30616"/>
    </ligand>
</feature>
<dbReference type="Pfam" id="PF08544">
    <property type="entry name" value="GHMP_kinases_C"/>
    <property type="match status" value="1"/>
</dbReference>
<sequence>MFKIKVPATTANMGSGYDTLGMALTLYNEFEIEKINKGIETVGFGEIGLEENLVYISMKKTLELYGKKADGLRIIAKKIEVPMSRGLGSSATCIVAGIMIADKLMDNICSKDDIIRIGTEIEGHPDNIVPAVIGGMSVSIYENNKVIYSKVNVPKSLRFAVLIPNFTVSTHEARKVVPENYSKKDCIFNLSRVAMLVASMNNGEIHHLRMATEDKIHQPFRANLIPNIDKIFRASKDLGSKAEFISGSGSTLMAIIDKENIHFEEKMNKFLTTIEGTWNVKILEVDRCGALYL</sequence>
<dbReference type="InterPro" id="IPR006203">
    <property type="entry name" value="GHMP_knse_ATP-bd_CS"/>
</dbReference>
<keyword evidence="11" id="KW-0791">Threonine biosynthesis</keyword>